<name>A0A086PBB2_SPHHM</name>
<dbReference type="PANTHER" id="PTHR43403">
    <property type="entry name" value="NAD-SPECIFIC GLUTAMATE DEHYDROGENASE"/>
    <property type="match status" value="1"/>
</dbReference>
<evidence type="ECO:0000259" key="5">
    <source>
        <dbReference type="Pfam" id="PF21076"/>
    </source>
</evidence>
<dbReference type="STRING" id="76947.GCA_002080435_01102"/>
<accession>A0A086PBB2</accession>
<dbReference type="Pfam" id="PF21073">
    <property type="entry name" value="GDH_HM1"/>
    <property type="match status" value="1"/>
</dbReference>
<dbReference type="InterPro" id="IPR024727">
    <property type="entry name" value="NAD_Glu_DH_N_ACT1"/>
</dbReference>
<dbReference type="SUPFAM" id="SSF53223">
    <property type="entry name" value="Aminoacid dehydrogenase-like, N-terminal domain"/>
    <property type="match status" value="1"/>
</dbReference>
<dbReference type="Pfam" id="PF21075">
    <property type="entry name" value="GDH_ACT1"/>
    <property type="match status" value="1"/>
</dbReference>
<dbReference type="EMBL" id="JFZA02000012">
    <property type="protein sequence ID" value="KFG90680.1"/>
    <property type="molecule type" value="Genomic_DNA"/>
</dbReference>
<dbReference type="PIRSF" id="PIRSF036761">
    <property type="entry name" value="GDH_Mll4104"/>
    <property type="match status" value="1"/>
</dbReference>
<dbReference type="Gene3D" id="3.40.50.720">
    <property type="entry name" value="NAD(P)-binding Rossmann-like Domain"/>
    <property type="match status" value="1"/>
</dbReference>
<dbReference type="InterPro" id="IPR036291">
    <property type="entry name" value="NAD(P)-bd_dom_sf"/>
</dbReference>
<keyword evidence="1" id="KW-0560">Oxidoreductase</keyword>
<proteinExistence type="predicted"/>
<dbReference type="PANTHER" id="PTHR43403:SF1">
    <property type="entry name" value="NAD-SPECIFIC GLUTAMATE DEHYDROGENASE"/>
    <property type="match status" value="1"/>
</dbReference>
<keyword evidence="8" id="KW-1185">Reference proteome</keyword>
<dbReference type="InterPro" id="IPR049056">
    <property type="entry name" value="NAD_Glu_DH_HM3"/>
</dbReference>
<dbReference type="InterPro" id="IPR048381">
    <property type="entry name" value="GDH_C"/>
</dbReference>
<dbReference type="InterPro" id="IPR028971">
    <property type="entry name" value="NAD-GDH_cat"/>
</dbReference>
<sequence length="1556" mass="168137">MTALADPNMKQVDASIRTALEAALERGALPGESENFDHDAASAAAAFLGRAAHVRKAGQLAIAIETLGEGATGRYMRVAIVNDDMPFLVDSIANALAAHDITIHRLLHPVLSVDRDESGKLGAILDDEAPGARRESMIYIEADRADAKGRRALEKSLRHTLTDVRAAVADWPKMREALSRDAETIPDSEGAALLRWFLARHFTQTGHERRRRDGTAEDRLGICTLEGTPLLAPASVDAAFAWFEEGRRNPLIIKSNQLSRVHRAVLLDLIIVPVRDGKQLVALSIHAGMWTSAALAATPDKVPLLRSALSALMDKFGFDPAGHAGKVLAHALTALPHDILIGFDHETLERLALTFMSLTDRPRPKLALATSALARHLYAFAWLPRDDLTTARRLAVQDMLSQAANAPVLSWSIALEESGLALLRITLDLRDGGAVPDESPLDRQLKQMVRGWLPAVEEALAETEEPGRAAALAQRYAPGFPMAYRNGAGPVEAAIDIRLLHGLAGPHDKSIRIYRNGDDRPERLRLKLYSHDVIALSEVVPAFENFGFRVIDEMTTAIDGGAQGHVQRFVLELPAGGDAEPVIARASVVTEAIAQVLEGRAENDRFNELIVTAGLAPHAVVLFRALFRYLRQTGMAYGMATFAETLRREQDVAHQLIALFEALHDPAVKDGPARAGQAQAAIDAGLERVTAIDEDRVLRLLRAVITATLRTNFFSSAATEALAFKLDSAQVPGLPAPLPWREIWVYSPRVEGVHLRAGPIARGGIRWSDRRDDFRTEILGLMKAQRVKNAVIVPTGAKGGFYPKQLISPQVDRDAWMAEGTESYRIFIRALLSVTDNVVGDKVRHPARVVVHDGNDPYFVVAADKGTASFSDVANAIALDHKFWLGDAFASGGSHGYDHKAMGITARGAWISVRRHFAEMGVDVQSEPVTVVGCGDMSGDVFGNGMLLSKSIRLLAAFDHRHIFLDPDPDPAKSWEERNRLFQLPRSSWDDYDKSLISSGGGVYPRTLKSIPLTPEVQSILGVTETEMEPAALIGAILTSPSDLLWFGGIGTYVKAASQSHGDVGDPANDRLRVNAEDLRVKVVGEGANLGVTQAARIAFSLRGGRINTDFIDNSAGVDCSDNEVNIKIALNKEMAEGRLSFEMRNKLLESMTGAVADLVLEDNRLQALGLSIAETGGPAEIASYIRLIETFEESGRLDRQVEGLSANDQLLRRGQDGLGLTRPELAVLLSTAKLALQDAIEHGGLASDPGMGAELAAAFPPAMQKKEADAIAAHALAREIVATKVANRIVNRLGLIHPFELAEEEGCTLADLANAFLIAERLYDIGTLWADIDAADMSEAARLALFADIAGGVRAQIADILRSLPAGTLPGAGQAMLAQGVEKLAKKVDDLLTSEALRRANAVIDRLLALGAPEDLVRRAAGLFKLDGAVGIAALSGRMKIDEVALTRAFTYLGEKVGIDWVQSTAARMNPSDPWERLLISGVARDMQQVRLDFLEQAGTTGDKDIIAHVDAWLAQKQPRIMQFRALVQRAKAAASPNVAMLAEIAGQARGLLGR</sequence>
<dbReference type="InterPro" id="IPR049058">
    <property type="entry name" value="NAD_Glu_DH_HM2"/>
</dbReference>
<dbReference type="Pfam" id="PF05088">
    <property type="entry name" value="Bac_GDH_CD"/>
    <property type="match status" value="1"/>
</dbReference>
<evidence type="ECO:0000313" key="7">
    <source>
        <dbReference type="EMBL" id="KFG90680.1"/>
    </source>
</evidence>
<feature type="domain" description="NAD-glutamate dehydrogenase ACT3" evidence="6">
    <location>
        <begin position="511"/>
        <end position="579"/>
    </location>
</feature>
<feature type="domain" description="NAD-glutamate dehydrogenase N-terminal ACT1" evidence="4">
    <location>
        <begin position="38"/>
        <end position="157"/>
    </location>
</feature>
<reference evidence="7" key="1">
    <citation type="submission" date="2014-08" db="EMBL/GenBank/DDBJ databases">
        <title>Draft genome sequences of Sphingobium herbicidovorans.</title>
        <authorList>
            <person name="Gan H.M."/>
            <person name="Gan H.Y."/>
            <person name="Savka M.A."/>
        </authorList>
    </citation>
    <scope>NUCLEOTIDE SEQUENCE [LARGE SCALE GENOMIC DNA]</scope>
    <source>
        <strain evidence="7">NBRC 16415</strain>
    </source>
</reference>
<dbReference type="InterPro" id="IPR049064">
    <property type="entry name" value="NAD_Glu_DH_ACT3"/>
</dbReference>
<dbReference type="InterPro" id="IPR049059">
    <property type="entry name" value="NAD_Glu_DH_HM1"/>
</dbReference>
<feature type="domain" description="NAD-glutamate dehydrogenase catalytic" evidence="2">
    <location>
        <begin position="682"/>
        <end position="1173"/>
    </location>
</feature>
<dbReference type="GO" id="GO:0006538">
    <property type="term" value="P:L-glutamate catabolic process"/>
    <property type="evidence" value="ECO:0007669"/>
    <property type="project" value="InterPro"/>
</dbReference>
<feature type="domain" description="NAD-glutamate dehydrogenase ACT2" evidence="5">
    <location>
        <begin position="370"/>
        <end position="452"/>
    </location>
</feature>
<dbReference type="Pfam" id="PF21076">
    <property type="entry name" value="GDH_ACT2"/>
    <property type="match status" value="1"/>
</dbReference>
<dbReference type="SUPFAM" id="SSF51735">
    <property type="entry name" value="NAD(P)-binding Rossmann-fold domains"/>
    <property type="match status" value="1"/>
</dbReference>
<dbReference type="GO" id="GO:0004069">
    <property type="term" value="F:L-aspartate:2-oxoglutarate aminotransferase activity"/>
    <property type="evidence" value="ECO:0007669"/>
    <property type="project" value="InterPro"/>
</dbReference>
<organism evidence="7 8">
    <name type="scientific">Sphingobium herbicidovorans (strain ATCC 700291 / DSM 11019 / CCUG 56400 / KCTC 2939 / LMG 18315 / NBRC 16415 / MH)</name>
    <name type="common">Sphingomonas herbicidovorans</name>
    <dbReference type="NCBI Taxonomy" id="1219045"/>
    <lineage>
        <taxon>Bacteria</taxon>
        <taxon>Pseudomonadati</taxon>
        <taxon>Pseudomonadota</taxon>
        <taxon>Alphaproteobacteria</taxon>
        <taxon>Sphingomonadales</taxon>
        <taxon>Sphingomonadaceae</taxon>
        <taxon>Sphingobium</taxon>
    </lineage>
</organism>
<dbReference type="OrthoDB" id="9758052at2"/>
<evidence type="ECO:0000259" key="4">
    <source>
        <dbReference type="Pfam" id="PF21075"/>
    </source>
</evidence>
<evidence type="ECO:0000259" key="3">
    <source>
        <dbReference type="Pfam" id="PF21074"/>
    </source>
</evidence>
<protein>
    <submittedName>
        <fullName evidence="7">Glutamate dehydrogenase</fullName>
    </submittedName>
</protein>
<feature type="domain" description="NAD-specific glutamate dehydrogenase C-terminal" evidence="3">
    <location>
        <begin position="1218"/>
        <end position="1544"/>
    </location>
</feature>
<comment type="caution">
    <text evidence="7">The sequence shown here is derived from an EMBL/GenBank/DDBJ whole genome shotgun (WGS) entry which is preliminary data.</text>
</comment>
<dbReference type="Proteomes" id="UP000024284">
    <property type="component" value="Unassembled WGS sequence"/>
</dbReference>
<dbReference type="InterPro" id="IPR049062">
    <property type="entry name" value="NAD_Glu_DH_ACT2"/>
</dbReference>
<evidence type="ECO:0000259" key="2">
    <source>
        <dbReference type="Pfam" id="PF05088"/>
    </source>
</evidence>
<dbReference type="InterPro" id="IPR046346">
    <property type="entry name" value="Aminoacid_DH-like_N_sf"/>
</dbReference>
<dbReference type="Pfam" id="PF21074">
    <property type="entry name" value="GDH_C"/>
    <property type="match status" value="1"/>
</dbReference>
<dbReference type="Pfam" id="PF21078">
    <property type="entry name" value="GDH_HM3"/>
    <property type="match status" value="1"/>
</dbReference>
<dbReference type="InterPro" id="IPR007780">
    <property type="entry name" value="NAD_Glu_DH_bac"/>
</dbReference>
<dbReference type="Pfam" id="PF21077">
    <property type="entry name" value="GDH_ACT3"/>
    <property type="match status" value="1"/>
</dbReference>
<evidence type="ECO:0000256" key="1">
    <source>
        <dbReference type="ARBA" id="ARBA00023002"/>
    </source>
</evidence>
<dbReference type="Pfam" id="PF21079">
    <property type="entry name" value="GDH_HM2"/>
    <property type="match status" value="1"/>
</dbReference>
<gene>
    <name evidence="7" type="ORF">BV98_001884</name>
</gene>
<dbReference type="PATRIC" id="fig|1219045.3.peg.1927"/>
<dbReference type="eggNOG" id="COG2902">
    <property type="taxonomic scope" value="Bacteria"/>
</dbReference>
<evidence type="ECO:0000259" key="6">
    <source>
        <dbReference type="Pfam" id="PF21077"/>
    </source>
</evidence>
<evidence type="ECO:0000313" key="8">
    <source>
        <dbReference type="Proteomes" id="UP000024284"/>
    </source>
</evidence>
<dbReference type="RefSeq" id="WP_037465045.1">
    <property type="nucleotide sequence ID" value="NZ_BCZD01000002.1"/>
</dbReference>
<dbReference type="GO" id="GO:0004352">
    <property type="term" value="F:glutamate dehydrogenase (NAD+) activity"/>
    <property type="evidence" value="ECO:0007669"/>
    <property type="project" value="InterPro"/>
</dbReference>